<gene>
    <name evidence="1" type="primary">speFL</name>
    <name evidence="1" type="ORF">ACE02W_18490</name>
</gene>
<dbReference type="Proteomes" id="UP001576708">
    <property type="component" value="Unassembled WGS sequence"/>
</dbReference>
<name>A0ABV4VNA6_9GAMM</name>
<keyword evidence="2" id="KW-1185">Reference proteome</keyword>
<sequence>MAHIRRTRHIMMPSQRDYFDHSYIFLR</sequence>
<evidence type="ECO:0000313" key="2">
    <source>
        <dbReference type="Proteomes" id="UP001576708"/>
    </source>
</evidence>
<dbReference type="Pfam" id="PF10940">
    <property type="entry name" value="SpeFL"/>
    <property type="match status" value="1"/>
</dbReference>
<comment type="caution">
    <text evidence="1">The sequence shown here is derived from an EMBL/GenBank/DDBJ whole genome shotgun (WGS) entry which is preliminary data.</text>
</comment>
<evidence type="ECO:0000313" key="1">
    <source>
        <dbReference type="EMBL" id="MFB2621809.1"/>
    </source>
</evidence>
<dbReference type="GeneID" id="94730037"/>
<dbReference type="InterPro" id="IPR021237">
    <property type="entry name" value="SpeFL"/>
</dbReference>
<accession>A0ABV4VNA6</accession>
<organism evidence="1 2">
    <name type="scientific">Shewanella mangrovisoli</name>
    <dbReference type="NCBI Taxonomy" id="2864211"/>
    <lineage>
        <taxon>Bacteria</taxon>
        <taxon>Pseudomonadati</taxon>
        <taxon>Pseudomonadota</taxon>
        <taxon>Gammaproteobacteria</taxon>
        <taxon>Alteromonadales</taxon>
        <taxon>Shewanellaceae</taxon>
        <taxon>Shewanella</taxon>
    </lineage>
</organism>
<reference evidence="1 2" key="1">
    <citation type="submission" date="2024-09" db="EMBL/GenBank/DDBJ databases">
        <authorList>
            <person name="Zhang Y."/>
        </authorList>
    </citation>
    <scope>NUCLEOTIDE SEQUENCE [LARGE SCALE GENOMIC DNA]</scope>
    <source>
        <strain evidence="1 2">ZJ318</strain>
    </source>
</reference>
<protein>
    <submittedName>
        <fullName evidence="1">Leader peptide SpeFL</fullName>
    </submittedName>
</protein>
<dbReference type="EMBL" id="JBHFGU010000008">
    <property type="protein sequence ID" value="MFB2621809.1"/>
    <property type="molecule type" value="Genomic_DNA"/>
</dbReference>
<dbReference type="RefSeq" id="WP_227499260.1">
    <property type="nucleotide sequence ID" value="NZ_CP080412.1"/>
</dbReference>
<proteinExistence type="predicted"/>